<proteinExistence type="predicted"/>
<dbReference type="EMBL" id="JAJHUN010000011">
    <property type="protein sequence ID" value="KAJ4145133.1"/>
    <property type="molecule type" value="Genomic_DNA"/>
</dbReference>
<accession>A0A9W8Q2G7</accession>
<organism evidence="1 2">
    <name type="scientific">Akanthomyces muscarius</name>
    <name type="common">Entomopathogenic fungus</name>
    <name type="synonym">Lecanicillium muscarium</name>
    <dbReference type="NCBI Taxonomy" id="2231603"/>
    <lineage>
        <taxon>Eukaryota</taxon>
        <taxon>Fungi</taxon>
        <taxon>Dikarya</taxon>
        <taxon>Ascomycota</taxon>
        <taxon>Pezizomycotina</taxon>
        <taxon>Sordariomycetes</taxon>
        <taxon>Hypocreomycetidae</taxon>
        <taxon>Hypocreales</taxon>
        <taxon>Cordycipitaceae</taxon>
        <taxon>Akanthomyces</taxon>
    </lineage>
</organism>
<protein>
    <submittedName>
        <fullName evidence="1">Uncharacterized protein</fullName>
    </submittedName>
</protein>
<evidence type="ECO:0000313" key="1">
    <source>
        <dbReference type="EMBL" id="KAJ4145133.1"/>
    </source>
</evidence>
<reference evidence="1" key="1">
    <citation type="journal article" date="2023" name="Access Microbiol">
        <title>De-novo genome assembly for Akanthomyces muscarius, a biocontrol agent of insect agricultural pests.</title>
        <authorList>
            <person name="Erdos Z."/>
            <person name="Studholme D.J."/>
            <person name="Raymond B."/>
            <person name="Sharma M."/>
        </authorList>
    </citation>
    <scope>NUCLEOTIDE SEQUENCE</scope>
    <source>
        <strain evidence="1">Ve6</strain>
    </source>
</reference>
<name>A0A9W8Q2G7_AKAMU</name>
<dbReference type="Proteomes" id="UP001144673">
    <property type="component" value="Chromosome 2"/>
</dbReference>
<comment type="caution">
    <text evidence="1">The sequence shown here is derived from an EMBL/GenBank/DDBJ whole genome shotgun (WGS) entry which is preliminary data.</text>
</comment>
<dbReference type="AlphaFoldDB" id="A0A9W8Q2G7"/>
<dbReference type="GeneID" id="80891151"/>
<keyword evidence="2" id="KW-1185">Reference proteome</keyword>
<gene>
    <name evidence="1" type="ORF">LMH87_003992</name>
</gene>
<sequence length="66" mass="7367">MSCKKHASRRQLGFLICFSPEAKPEGKNRAHHVDPEQHRAAWVCVINWRGEGGAPLASPCPLIDFD</sequence>
<dbReference type="KEGG" id="amus:LMH87_003992"/>
<evidence type="ECO:0000313" key="2">
    <source>
        <dbReference type="Proteomes" id="UP001144673"/>
    </source>
</evidence>
<dbReference type="RefSeq" id="XP_056048803.1">
    <property type="nucleotide sequence ID" value="XM_056195145.1"/>
</dbReference>